<dbReference type="PANTHER" id="PTHR43737:SF1">
    <property type="entry name" value="DUF1501 DOMAIN-CONTAINING PROTEIN"/>
    <property type="match status" value="1"/>
</dbReference>
<keyword evidence="2" id="KW-1185">Reference proteome</keyword>
<dbReference type="InterPro" id="IPR010869">
    <property type="entry name" value="DUF1501"/>
</dbReference>
<dbReference type="PANTHER" id="PTHR43737">
    <property type="entry name" value="BLL7424 PROTEIN"/>
    <property type="match status" value="1"/>
</dbReference>
<comment type="caution">
    <text evidence="1">The sequence shown here is derived from an EMBL/GenBank/DDBJ whole genome shotgun (WGS) entry which is preliminary data.</text>
</comment>
<evidence type="ECO:0000313" key="2">
    <source>
        <dbReference type="Proteomes" id="UP000644507"/>
    </source>
</evidence>
<evidence type="ECO:0000313" key="1">
    <source>
        <dbReference type="EMBL" id="GHC51231.1"/>
    </source>
</evidence>
<gene>
    <name evidence="1" type="ORF">GCM10007100_16760</name>
</gene>
<sequence>MNRRKFLGESACAALGSTSVMSTLLNLKMAGQAVAAGLPASGTDHKTLVCIFLHGGIDSFNVLVPRDAARYAEYAASRTNLALSSSSLLTLNQTGGDGELYGLHPGTGELEELFNGMGGDALKRRLAFVANVGTLIQPTSLSDYQNENVSLPRALFSHIDQIEQWQTSLPQGASNLTGWAGRAADVLHCTHNQELTSMSLSFAGNNIFQVGNTTQQFVMTPGGALSFSQQGSNSYNPTVQKNIAVKSLVEQHYTNLIETAFADLTRQSVEQQEFVQEQFDSLPEDFVTTEFPNSSIAQQLQGALRMIRLREELGLRRQTIFLSFGGWDHHGELLDNQDAMLRILSPALGAFQAGLEELELADSVISFTASDFGRTLRSNGRGTDHAWGGNQLVMGGPVAGGQVAGTYPSLALDGPNDVGRGGRLLPSTSVDELFAELLLWFGLAPNDFEEVLPNLSNFYDPYTAVASDPATLPVGFLKPNQF</sequence>
<reference evidence="1" key="2">
    <citation type="submission" date="2020-09" db="EMBL/GenBank/DDBJ databases">
        <authorList>
            <person name="Sun Q."/>
            <person name="Kim S."/>
        </authorList>
    </citation>
    <scope>NUCLEOTIDE SEQUENCE</scope>
    <source>
        <strain evidence="1">KCTC 12988</strain>
    </source>
</reference>
<reference evidence="1" key="1">
    <citation type="journal article" date="2014" name="Int. J. Syst. Evol. Microbiol.">
        <title>Complete genome sequence of Corynebacterium casei LMG S-19264T (=DSM 44701T), isolated from a smear-ripened cheese.</title>
        <authorList>
            <consortium name="US DOE Joint Genome Institute (JGI-PGF)"/>
            <person name="Walter F."/>
            <person name="Albersmeier A."/>
            <person name="Kalinowski J."/>
            <person name="Ruckert C."/>
        </authorList>
    </citation>
    <scope>NUCLEOTIDE SEQUENCE</scope>
    <source>
        <strain evidence="1">KCTC 12988</strain>
    </source>
</reference>
<dbReference type="Pfam" id="PF07394">
    <property type="entry name" value="DUF1501"/>
    <property type="match status" value="1"/>
</dbReference>
<protein>
    <submittedName>
        <fullName evidence="1">Tat pathway signal protein</fullName>
    </submittedName>
</protein>
<dbReference type="EMBL" id="BMXI01000006">
    <property type="protein sequence ID" value="GHC51231.1"/>
    <property type="molecule type" value="Genomic_DNA"/>
</dbReference>
<dbReference type="AlphaFoldDB" id="A0A918TJN5"/>
<accession>A0A918TJN5</accession>
<dbReference type="Proteomes" id="UP000644507">
    <property type="component" value="Unassembled WGS sequence"/>
</dbReference>
<name>A0A918TJN5_9BACT</name>
<organism evidence="1 2">
    <name type="scientific">Roseibacillus persicicus</name>
    <dbReference type="NCBI Taxonomy" id="454148"/>
    <lineage>
        <taxon>Bacteria</taxon>
        <taxon>Pseudomonadati</taxon>
        <taxon>Verrucomicrobiota</taxon>
        <taxon>Verrucomicrobiia</taxon>
        <taxon>Verrucomicrobiales</taxon>
        <taxon>Verrucomicrobiaceae</taxon>
        <taxon>Roseibacillus</taxon>
    </lineage>
</organism>
<proteinExistence type="predicted"/>
<dbReference type="RefSeq" id="WP_189569481.1">
    <property type="nucleotide sequence ID" value="NZ_BMXI01000006.1"/>
</dbReference>